<name>A0A1Z4MX61_9CYAN</name>
<evidence type="ECO:0000313" key="3">
    <source>
        <dbReference type="Proteomes" id="UP000218785"/>
    </source>
</evidence>
<dbReference type="InterPro" id="IPR036061">
    <property type="entry name" value="CheW-like_dom_sf"/>
</dbReference>
<dbReference type="GO" id="GO:0007165">
    <property type="term" value="P:signal transduction"/>
    <property type="evidence" value="ECO:0007669"/>
    <property type="project" value="InterPro"/>
</dbReference>
<dbReference type="InterPro" id="IPR039315">
    <property type="entry name" value="CheW"/>
</dbReference>
<evidence type="ECO:0000313" key="2">
    <source>
        <dbReference type="EMBL" id="BAY98001.1"/>
    </source>
</evidence>
<feature type="domain" description="CheW-like" evidence="1">
    <location>
        <begin position="1"/>
        <end position="148"/>
    </location>
</feature>
<protein>
    <submittedName>
        <fullName evidence="2">CheW protein</fullName>
    </submittedName>
</protein>
<dbReference type="GO" id="GO:0006935">
    <property type="term" value="P:chemotaxis"/>
    <property type="evidence" value="ECO:0007669"/>
    <property type="project" value="InterPro"/>
</dbReference>
<dbReference type="Gene3D" id="2.40.50.180">
    <property type="entry name" value="CheA-289, Domain 4"/>
    <property type="match status" value="1"/>
</dbReference>
<reference evidence="2 3" key="1">
    <citation type="submission" date="2017-06" db="EMBL/GenBank/DDBJ databases">
        <title>Genome sequencing of cyanobaciteial culture collection at National Institute for Environmental Studies (NIES).</title>
        <authorList>
            <person name="Hirose Y."/>
            <person name="Shimura Y."/>
            <person name="Fujisawa T."/>
            <person name="Nakamura Y."/>
            <person name="Kawachi M."/>
        </authorList>
    </citation>
    <scope>NUCLEOTIDE SEQUENCE [LARGE SCALE GENOMIC DNA]</scope>
    <source>
        <strain evidence="2 3">NIES-37</strain>
    </source>
</reference>
<dbReference type="SUPFAM" id="SSF50341">
    <property type="entry name" value="CheW-like"/>
    <property type="match status" value="1"/>
</dbReference>
<sequence>MLMLLFYLNNERYAIASQQVVEVLPLVTLKTLPHTPEHLAGVFNYRGQIVPVLDLCQLIQGKPCCEHLSSRIILVNYWRGNVAKSSSKSAFVGLMAERVVETLQQSEIQLVDTNIQINSTPYLGKMILDEQGMIQCLQIEHLLSEAEQVYLLPAN</sequence>
<dbReference type="Proteomes" id="UP000218785">
    <property type="component" value="Chromosome"/>
</dbReference>
<organism evidence="2 3">
    <name type="scientific">Tolypothrix tenuis PCC 7101</name>
    <dbReference type="NCBI Taxonomy" id="231146"/>
    <lineage>
        <taxon>Bacteria</taxon>
        <taxon>Bacillati</taxon>
        <taxon>Cyanobacteriota</taxon>
        <taxon>Cyanophyceae</taxon>
        <taxon>Nostocales</taxon>
        <taxon>Tolypothrichaceae</taxon>
        <taxon>Tolypothrix</taxon>
    </lineage>
</organism>
<dbReference type="PROSITE" id="PS50851">
    <property type="entry name" value="CHEW"/>
    <property type="match status" value="1"/>
</dbReference>
<dbReference type="SMART" id="SM00260">
    <property type="entry name" value="CheW"/>
    <property type="match status" value="1"/>
</dbReference>
<dbReference type="PANTHER" id="PTHR22617:SF43">
    <property type="entry name" value="PROTEIN PILI"/>
    <property type="match status" value="1"/>
</dbReference>
<dbReference type="KEGG" id="ttq:NIES37_19490"/>
<dbReference type="EMBL" id="AP018248">
    <property type="protein sequence ID" value="BAY98001.1"/>
    <property type="molecule type" value="Genomic_DNA"/>
</dbReference>
<dbReference type="PANTHER" id="PTHR22617">
    <property type="entry name" value="CHEMOTAXIS SENSOR HISTIDINE KINASE-RELATED"/>
    <property type="match status" value="1"/>
</dbReference>
<dbReference type="Pfam" id="PF01584">
    <property type="entry name" value="CheW"/>
    <property type="match status" value="1"/>
</dbReference>
<keyword evidence="3" id="KW-1185">Reference proteome</keyword>
<dbReference type="AlphaFoldDB" id="A0A1Z4MX61"/>
<dbReference type="Gene3D" id="2.30.30.40">
    <property type="entry name" value="SH3 Domains"/>
    <property type="match status" value="1"/>
</dbReference>
<dbReference type="InterPro" id="IPR002545">
    <property type="entry name" value="CheW-lke_dom"/>
</dbReference>
<gene>
    <name evidence="2" type="ORF">NIES37_19490</name>
</gene>
<accession>A0A1Z4MX61</accession>
<evidence type="ECO:0000259" key="1">
    <source>
        <dbReference type="PROSITE" id="PS50851"/>
    </source>
</evidence>
<dbReference type="GO" id="GO:0005829">
    <property type="term" value="C:cytosol"/>
    <property type="evidence" value="ECO:0007669"/>
    <property type="project" value="TreeGrafter"/>
</dbReference>
<proteinExistence type="predicted"/>